<dbReference type="SUPFAM" id="SSF53756">
    <property type="entry name" value="UDP-Glycosyltransferase/glycogen phosphorylase"/>
    <property type="match status" value="1"/>
</dbReference>
<gene>
    <name evidence="2" type="ORF">DAMNIGENAA_13410</name>
</gene>
<dbReference type="RefSeq" id="WP_281793182.1">
    <property type="nucleotide sequence ID" value="NZ_BSDR01000001.1"/>
</dbReference>
<name>A0A9W6D3I8_9BACT</name>
<feature type="domain" description="Glycosyl transferase family 1" evidence="1">
    <location>
        <begin position="184"/>
        <end position="345"/>
    </location>
</feature>
<comment type="caution">
    <text evidence="2">The sequence shown here is derived from an EMBL/GenBank/DDBJ whole genome shotgun (WGS) entry which is preliminary data.</text>
</comment>
<keyword evidence="3" id="KW-1185">Reference proteome</keyword>
<dbReference type="AlphaFoldDB" id="A0A9W6D3I8"/>
<dbReference type="PANTHER" id="PTHR45947:SF3">
    <property type="entry name" value="SULFOQUINOVOSYL TRANSFERASE SQD2"/>
    <property type="match status" value="1"/>
</dbReference>
<dbReference type="CDD" id="cd03801">
    <property type="entry name" value="GT4_PimA-like"/>
    <property type="match status" value="1"/>
</dbReference>
<protein>
    <submittedName>
        <fullName evidence="2">Glycosyl transferase</fullName>
    </submittedName>
</protein>
<dbReference type="GO" id="GO:0016758">
    <property type="term" value="F:hexosyltransferase activity"/>
    <property type="evidence" value="ECO:0007669"/>
    <property type="project" value="TreeGrafter"/>
</dbReference>
<organism evidence="2 3">
    <name type="scientific">Desulforhabdus amnigena</name>
    <dbReference type="NCBI Taxonomy" id="40218"/>
    <lineage>
        <taxon>Bacteria</taxon>
        <taxon>Pseudomonadati</taxon>
        <taxon>Thermodesulfobacteriota</taxon>
        <taxon>Syntrophobacteria</taxon>
        <taxon>Syntrophobacterales</taxon>
        <taxon>Syntrophobacteraceae</taxon>
        <taxon>Desulforhabdus</taxon>
    </lineage>
</organism>
<dbReference type="Proteomes" id="UP001144372">
    <property type="component" value="Unassembled WGS sequence"/>
</dbReference>
<sequence>MKIAFYCPNKPLAHPHPSGDLIIAQGISRELNRAGHTCKEIAAFRSRWFWKTSRGWREALIALRAAYRAAHDFHPHIWLTYHSYYKSPDVLGPAISRLMGIPYVLFQPMYATKWRKDPETRIGFYLNRLAIKASHHAFTNNLNDLEALGRILPPRRITHLPPGIFPEDFQHDDEAGKAVRLHYGISPDTPLILTAARFRNDVKFESLVYLFKSLALLGRFRKDFVCLVAGDGPMEEALRRMADALLPGRVIFAGRIPRHELFRFYSAADLFVFPGIGESLGMVFLEAQACALPVVALKTGGIAQVVKQNRTGILVPEDGGEAMARTIDQLLRDPEHLKALAANGPRFIRNERNLRWNYLELARQLEKIRTIAL</sequence>
<dbReference type="InterPro" id="IPR001296">
    <property type="entry name" value="Glyco_trans_1"/>
</dbReference>
<keyword evidence="2" id="KW-0808">Transferase</keyword>
<proteinExistence type="predicted"/>
<dbReference type="PANTHER" id="PTHR45947">
    <property type="entry name" value="SULFOQUINOVOSYL TRANSFERASE SQD2"/>
    <property type="match status" value="1"/>
</dbReference>
<dbReference type="Pfam" id="PF00534">
    <property type="entry name" value="Glycos_transf_1"/>
    <property type="match status" value="1"/>
</dbReference>
<dbReference type="EMBL" id="BSDR01000001">
    <property type="protein sequence ID" value="GLI33908.1"/>
    <property type="molecule type" value="Genomic_DNA"/>
</dbReference>
<reference evidence="2" key="1">
    <citation type="submission" date="2022-12" db="EMBL/GenBank/DDBJ databases">
        <title>Reference genome sequencing for broad-spectrum identification of bacterial and archaeal isolates by mass spectrometry.</title>
        <authorList>
            <person name="Sekiguchi Y."/>
            <person name="Tourlousse D.M."/>
        </authorList>
    </citation>
    <scope>NUCLEOTIDE SEQUENCE</scope>
    <source>
        <strain evidence="2">ASRB1</strain>
    </source>
</reference>
<accession>A0A9W6D3I8</accession>
<evidence type="ECO:0000313" key="2">
    <source>
        <dbReference type="EMBL" id="GLI33908.1"/>
    </source>
</evidence>
<dbReference type="InterPro" id="IPR050194">
    <property type="entry name" value="Glycosyltransferase_grp1"/>
</dbReference>
<evidence type="ECO:0000313" key="3">
    <source>
        <dbReference type="Proteomes" id="UP001144372"/>
    </source>
</evidence>
<dbReference type="Gene3D" id="3.40.50.2000">
    <property type="entry name" value="Glycogen Phosphorylase B"/>
    <property type="match status" value="2"/>
</dbReference>
<evidence type="ECO:0000259" key="1">
    <source>
        <dbReference type="Pfam" id="PF00534"/>
    </source>
</evidence>